<feature type="domain" description="F5/8 type C" evidence="1">
    <location>
        <begin position="224"/>
        <end position="322"/>
    </location>
</feature>
<proteinExistence type="predicted"/>
<dbReference type="Pfam" id="PF00754">
    <property type="entry name" value="F5_F8_type_C"/>
    <property type="match status" value="1"/>
</dbReference>
<dbReference type="InterPro" id="IPR013728">
    <property type="entry name" value="BT_3987-like_N"/>
</dbReference>
<name>A0ABS9KLZ2_9BACT</name>
<dbReference type="InterPro" id="IPR008979">
    <property type="entry name" value="Galactose-bd-like_sf"/>
</dbReference>
<dbReference type="EMBL" id="JAKLTR010000002">
    <property type="protein sequence ID" value="MCG2613336.1"/>
    <property type="molecule type" value="Genomic_DNA"/>
</dbReference>
<evidence type="ECO:0000259" key="2">
    <source>
        <dbReference type="Pfam" id="PF08522"/>
    </source>
</evidence>
<dbReference type="Pfam" id="PF08522">
    <property type="entry name" value="BT_3987-like_N"/>
    <property type="match status" value="1"/>
</dbReference>
<evidence type="ECO:0000259" key="1">
    <source>
        <dbReference type="Pfam" id="PF00754"/>
    </source>
</evidence>
<dbReference type="Gene3D" id="2.60.40.1740">
    <property type="entry name" value="hypothetical protein (bacova_03559)"/>
    <property type="match status" value="1"/>
</dbReference>
<sequence length="338" mass="36153">MSTLKYFIGCVAVASFLSCNKDESFDVKGDPDTVFFTNSESLGNMPVNSASYTVVNIPDGAGWANLSSTLPASIKLPVFATKPVSQDVTISAQLDNTLVASYNAANNTAYKELPAGILNTQSLTARIAQGATTSVDSLSIAVDPANLKTLTEKAYMAPIKLTTVSNGSVGKITSNTAIQAVYVVLNTELRQIRFLATAADVTGSLQSRTGWSVGFTPAPATNGSVTDGLTTTFTRWGTTPGQVDIDMLSSRAVTGLRLYTTTTAAQLPTQVEVYTSVDGINYDLIGSPLRANLTFATPYNYVLFYRAIQARYIRLRISYSTSTNTQNTRLTELDVYAN</sequence>
<comment type="caution">
    <text evidence="3">The sequence shown here is derived from an EMBL/GenBank/DDBJ whole genome shotgun (WGS) entry which is preliminary data.</text>
</comment>
<reference evidence="3" key="1">
    <citation type="submission" date="2022-01" db="EMBL/GenBank/DDBJ databases">
        <authorList>
            <person name="Jo J.-H."/>
            <person name="Im W.-T."/>
        </authorList>
    </citation>
    <scope>NUCLEOTIDE SEQUENCE</scope>
    <source>
        <strain evidence="3">NA20</strain>
    </source>
</reference>
<evidence type="ECO:0000313" key="4">
    <source>
        <dbReference type="Proteomes" id="UP001165367"/>
    </source>
</evidence>
<dbReference type="InterPro" id="IPR000421">
    <property type="entry name" value="FA58C"/>
</dbReference>
<organism evidence="3 4">
    <name type="scientific">Terrimonas ginsenosidimutans</name>
    <dbReference type="NCBI Taxonomy" id="2908004"/>
    <lineage>
        <taxon>Bacteria</taxon>
        <taxon>Pseudomonadati</taxon>
        <taxon>Bacteroidota</taxon>
        <taxon>Chitinophagia</taxon>
        <taxon>Chitinophagales</taxon>
        <taxon>Chitinophagaceae</taxon>
        <taxon>Terrimonas</taxon>
    </lineage>
</organism>
<protein>
    <submittedName>
        <fullName evidence="3">DUF1735 domain-containing protein</fullName>
    </submittedName>
</protein>
<keyword evidence="4" id="KW-1185">Reference proteome</keyword>
<dbReference type="SUPFAM" id="SSF49785">
    <property type="entry name" value="Galactose-binding domain-like"/>
    <property type="match status" value="1"/>
</dbReference>
<feature type="domain" description="BT-3987-like N-terminal" evidence="2">
    <location>
        <begin position="72"/>
        <end position="166"/>
    </location>
</feature>
<dbReference type="PROSITE" id="PS51257">
    <property type="entry name" value="PROKAR_LIPOPROTEIN"/>
    <property type="match status" value="1"/>
</dbReference>
<dbReference type="RefSeq" id="WP_237868565.1">
    <property type="nucleotide sequence ID" value="NZ_JAKLTR010000002.1"/>
</dbReference>
<dbReference type="Gene3D" id="2.60.120.260">
    <property type="entry name" value="Galactose-binding domain-like"/>
    <property type="match status" value="1"/>
</dbReference>
<dbReference type="Proteomes" id="UP001165367">
    <property type="component" value="Unassembled WGS sequence"/>
</dbReference>
<gene>
    <name evidence="3" type="ORF">LZZ85_03555</name>
</gene>
<evidence type="ECO:0000313" key="3">
    <source>
        <dbReference type="EMBL" id="MCG2613336.1"/>
    </source>
</evidence>
<accession>A0ABS9KLZ2</accession>